<dbReference type="GO" id="GO:0005737">
    <property type="term" value="C:cytoplasm"/>
    <property type="evidence" value="ECO:0007669"/>
    <property type="project" value="TreeGrafter"/>
</dbReference>
<dbReference type="STRING" id="238.BBD35_15160"/>
<dbReference type="GO" id="GO:0019243">
    <property type="term" value="P:methylglyoxal catabolic process to D-lactate via S-lactoyl-glutathione"/>
    <property type="evidence" value="ECO:0007669"/>
    <property type="project" value="TreeGrafter"/>
</dbReference>
<dbReference type="eggNOG" id="COG0693">
    <property type="taxonomic scope" value="Bacteria"/>
</dbReference>
<accession>A0A1V3U0T2</accession>
<dbReference type="Gene3D" id="3.40.50.880">
    <property type="match status" value="1"/>
</dbReference>
<proteinExistence type="inferred from homology"/>
<name>A0A1V3U0T2_ELIME</name>
<feature type="domain" description="DJ-1/PfpI" evidence="4">
    <location>
        <begin position="28"/>
        <end position="222"/>
    </location>
</feature>
<evidence type="ECO:0000259" key="4">
    <source>
        <dbReference type="Pfam" id="PF01965"/>
    </source>
</evidence>
<dbReference type="GO" id="GO:0016740">
    <property type="term" value="F:transferase activity"/>
    <property type="evidence" value="ECO:0007669"/>
    <property type="project" value="UniProtKB-KW"/>
</dbReference>
<comment type="similarity">
    <text evidence="3">Belongs to the peptidase C56 family. HSP31-like subfamily.</text>
</comment>
<dbReference type="Pfam" id="PF01965">
    <property type="entry name" value="DJ-1_PfpI"/>
    <property type="match status" value="1"/>
</dbReference>
<dbReference type="CDD" id="cd03141">
    <property type="entry name" value="GATase1_Hsp31_like"/>
    <property type="match status" value="1"/>
</dbReference>
<evidence type="ECO:0000313" key="6">
    <source>
        <dbReference type="Proteomes" id="UP000188947"/>
    </source>
</evidence>
<reference evidence="5 6" key="1">
    <citation type="submission" date="2016-11" db="EMBL/GenBank/DDBJ databases">
        <title>Genome sequence and comparative genomic analysis of clinical strain Elizabethkingia meningoseptica 61421 PRCM.</title>
        <authorList>
            <person name="Wang M."/>
            <person name="Hu S."/>
            <person name="Cao L."/>
            <person name="Jiang T."/>
            <person name="Zhou Y."/>
            <person name="Ming D."/>
        </authorList>
    </citation>
    <scope>NUCLEOTIDE SEQUENCE [LARGE SCALE GENOMIC DNA]</scope>
    <source>
        <strain evidence="5 6">61421 PRCM</strain>
    </source>
</reference>
<keyword evidence="2" id="KW-0456">Lyase</keyword>
<sequence length="232" mass="26014">MRKKILIIVTNIECYEKVDKKTGLWLGELTHFYDKLQEKDYQQDVVSISGGAVPIDPRSLKGFAMDSSIKKRMRDPAFMALLQCTKSIEEVNASDYNAIFLTGGHGVMWDFPDSSKLQELIRDIYEQGGIVSSVCHGYCGLLNVKLSDGQYLVKNKKVTGYSWTEEKLAGVADIVPYNAEIIMKERGAHYNKGLVPLMSYTTRDGRLITGQNPFSTKATAEVVIKALIQYNL</sequence>
<dbReference type="InterPro" id="IPR002818">
    <property type="entry name" value="DJ-1/PfpI"/>
</dbReference>
<keyword evidence="1" id="KW-0346">Stress response</keyword>
<evidence type="ECO:0000256" key="3">
    <source>
        <dbReference type="ARBA" id="ARBA00038493"/>
    </source>
</evidence>
<dbReference type="PANTHER" id="PTHR48094">
    <property type="entry name" value="PROTEIN/NUCLEIC ACID DEGLYCASE DJ-1-RELATED"/>
    <property type="match status" value="1"/>
</dbReference>
<gene>
    <name evidence="5" type="ORF">BMF97_06950</name>
</gene>
<dbReference type="RefSeq" id="WP_069214715.1">
    <property type="nucleotide sequence ID" value="NZ_CP016378.1"/>
</dbReference>
<evidence type="ECO:0000313" key="5">
    <source>
        <dbReference type="EMBL" id="OOH96086.1"/>
    </source>
</evidence>
<dbReference type="SUPFAM" id="SSF52317">
    <property type="entry name" value="Class I glutamine amidotransferase-like"/>
    <property type="match status" value="1"/>
</dbReference>
<dbReference type="PANTHER" id="PTHR48094:SF11">
    <property type="entry name" value="GLUTATHIONE-INDEPENDENT GLYOXALASE HSP31-RELATED"/>
    <property type="match status" value="1"/>
</dbReference>
<keyword evidence="5" id="KW-0315">Glutamine amidotransferase</keyword>
<keyword evidence="5" id="KW-0808">Transferase</keyword>
<dbReference type="GO" id="GO:0019172">
    <property type="term" value="F:glyoxalase III activity"/>
    <property type="evidence" value="ECO:0007669"/>
    <property type="project" value="TreeGrafter"/>
</dbReference>
<evidence type="ECO:0000256" key="2">
    <source>
        <dbReference type="ARBA" id="ARBA00023239"/>
    </source>
</evidence>
<dbReference type="EMBL" id="MPOG01000008">
    <property type="protein sequence ID" value="OOH96086.1"/>
    <property type="molecule type" value="Genomic_DNA"/>
</dbReference>
<dbReference type="InterPro" id="IPR029062">
    <property type="entry name" value="Class_I_gatase-like"/>
</dbReference>
<dbReference type="Proteomes" id="UP000188947">
    <property type="component" value="Unassembled WGS sequence"/>
</dbReference>
<organism evidence="5 6">
    <name type="scientific">Elizabethkingia meningoseptica</name>
    <name type="common">Chryseobacterium meningosepticum</name>
    <dbReference type="NCBI Taxonomy" id="238"/>
    <lineage>
        <taxon>Bacteria</taxon>
        <taxon>Pseudomonadati</taxon>
        <taxon>Bacteroidota</taxon>
        <taxon>Flavobacteriia</taxon>
        <taxon>Flavobacteriales</taxon>
        <taxon>Weeksellaceae</taxon>
        <taxon>Elizabethkingia</taxon>
    </lineage>
</organism>
<keyword evidence="6" id="KW-1185">Reference proteome</keyword>
<protein>
    <submittedName>
        <fullName evidence="5">Type 1 glutamine amidotransferase domain-containing protein</fullName>
    </submittedName>
</protein>
<dbReference type="OrthoDB" id="9792284at2"/>
<dbReference type="InterPro" id="IPR050325">
    <property type="entry name" value="Prot/Nucl_acid_deglycase"/>
</dbReference>
<dbReference type="AlphaFoldDB" id="A0A1V3U0T2"/>
<comment type="caution">
    <text evidence="5">The sequence shown here is derived from an EMBL/GenBank/DDBJ whole genome shotgun (WGS) entry which is preliminary data.</text>
</comment>
<evidence type="ECO:0000256" key="1">
    <source>
        <dbReference type="ARBA" id="ARBA00023016"/>
    </source>
</evidence>